<keyword evidence="7 8" id="KW-0472">Membrane</keyword>
<evidence type="ECO:0000256" key="6">
    <source>
        <dbReference type="ARBA" id="ARBA00022989"/>
    </source>
</evidence>
<feature type="transmembrane region" description="Helical" evidence="8">
    <location>
        <begin position="253"/>
        <end position="272"/>
    </location>
</feature>
<organism evidence="9 10">
    <name type="scientific">Leptothoe kymatousa TAU-MAC 1615</name>
    <dbReference type="NCBI Taxonomy" id="2364775"/>
    <lineage>
        <taxon>Bacteria</taxon>
        <taxon>Bacillati</taxon>
        <taxon>Cyanobacteriota</taxon>
        <taxon>Cyanophyceae</taxon>
        <taxon>Nodosilineales</taxon>
        <taxon>Cymatolegaceae</taxon>
        <taxon>Leptothoe</taxon>
        <taxon>Leptothoe kymatousa</taxon>
    </lineage>
</organism>
<comment type="caution">
    <text evidence="9">The sequence shown here is derived from an EMBL/GenBank/DDBJ whole genome shotgun (WGS) entry which is preliminary data.</text>
</comment>
<keyword evidence="6 8" id="KW-1133">Transmembrane helix</keyword>
<feature type="transmembrane region" description="Helical" evidence="8">
    <location>
        <begin position="213"/>
        <end position="241"/>
    </location>
</feature>
<feature type="transmembrane region" description="Helical" evidence="8">
    <location>
        <begin position="377"/>
        <end position="397"/>
    </location>
</feature>
<evidence type="ECO:0008006" key="11">
    <source>
        <dbReference type="Google" id="ProtNLM"/>
    </source>
</evidence>
<keyword evidence="3" id="KW-0328">Glycosyltransferase</keyword>
<dbReference type="Proteomes" id="UP001196661">
    <property type="component" value="Unassembled WGS sequence"/>
</dbReference>
<name>A0ABS5Y2F9_9CYAN</name>
<evidence type="ECO:0000256" key="2">
    <source>
        <dbReference type="ARBA" id="ARBA00022475"/>
    </source>
</evidence>
<feature type="transmembrane region" description="Helical" evidence="8">
    <location>
        <begin position="409"/>
        <end position="432"/>
    </location>
</feature>
<comment type="subcellular location">
    <subcellularLocation>
        <location evidence="1">Cell membrane</location>
        <topology evidence="1">Multi-pass membrane protein</topology>
    </subcellularLocation>
</comment>
<protein>
    <recommendedName>
        <fullName evidence="11">Glycosyltransferase RgtA/B/C/D-like domain-containing protein</fullName>
    </recommendedName>
</protein>
<feature type="transmembrane region" description="Helical" evidence="8">
    <location>
        <begin position="346"/>
        <end position="365"/>
    </location>
</feature>
<feature type="transmembrane region" description="Helical" evidence="8">
    <location>
        <begin position="171"/>
        <end position="193"/>
    </location>
</feature>
<dbReference type="RefSeq" id="WP_215617430.1">
    <property type="nucleotide sequence ID" value="NZ_JADOER010000004.1"/>
</dbReference>
<evidence type="ECO:0000313" key="9">
    <source>
        <dbReference type="EMBL" id="MBT9311549.1"/>
    </source>
</evidence>
<gene>
    <name evidence="9" type="ORF">IXB28_04975</name>
</gene>
<dbReference type="PANTHER" id="PTHR33908:SF3">
    <property type="entry name" value="UNDECAPRENYL PHOSPHATE-ALPHA-4-AMINO-4-DEOXY-L-ARABINOSE ARABINOSYL TRANSFERASE"/>
    <property type="match status" value="1"/>
</dbReference>
<accession>A0ABS5Y2F9</accession>
<evidence type="ECO:0000256" key="7">
    <source>
        <dbReference type="ARBA" id="ARBA00023136"/>
    </source>
</evidence>
<evidence type="ECO:0000256" key="8">
    <source>
        <dbReference type="SAM" id="Phobius"/>
    </source>
</evidence>
<keyword evidence="5 8" id="KW-0812">Transmembrane</keyword>
<evidence type="ECO:0000256" key="4">
    <source>
        <dbReference type="ARBA" id="ARBA00022679"/>
    </source>
</evidence>
<keyword evidence="4" id="KW-0808">Transferase</keyword>
<dbReference type="EMBL" id="JADOER010000004">
    <property type="protein sequence ID" value="MBT9311549.1"/>
    <property type="molecule type" value="Genomic_DNA"/>
</dbReference>
<evidence type="ECO:0000313" key="10">
    <source>
        <dbReference type="Proteomes" id="UP001196661"/>
    </source>
</evidence>
<evidence type="ECO:0000256" key="5">
    <source>
        <dbReference type="ARBA" id="ARBA00022692"/>
    </source>
</evidence>
<reference evidence="9 10" key="1">
    <citation type="journal article" date="2021" name="Mar. Drugs">
        <title>Genome Reduction and Secondary Metabolism of the Marine Sponge-Associated Cyanobacterium Leptothoe.</title>
        <authorList>
            <person name="Konstantinou D."/>
            <person name="Popin R.V."/>
            <person name="Fewer D.P."/>
            <person name="Sivonen K."/>
            <person name="Gkelis S."/>
        </authorList>
    </citation>
    <scope>NUCLEOTIDE SEQUENCE [LARGE SCALE GENOMIC DNA]</scope>
    <source>
        <strain evidence="9 10">TAU-MAC 1615</strain>
    </source>
</reference>
<evidence type="ECO:0000256" key="3">
    <source>
        <dbReference type="ARBA" id="ARBA00022676"/>
    </source>
</evidence>
<dbReference type="PANTHER" id="PTHR33908">
    <property type="entry name" value="MANNOSYLTRANSFERASE YKCB-RELATED"/>
    <property type="match status" value="1"/>
</dbReference>
<evidence type="ECO:0000256" key="1">
    <source>
        <dbReference type="ARBA" id="ARBA00004651"/>
    </source>
</evidence>
<proteinExistence type="predicted"/>
<dbReference type="InterPro" id="IPR050297">
    <property type="entry name" value="LipidA_mod_glycosyltrf_83"/>
</dbReference>
<feature type="transmembrane region" description="Helical" evidence="8">
    <location>
        <begin position="319"/>
        <end position="339"/>
    </location>
</feature>
<sequence length="532" mass="59635">MVSSRSIAAIKKRLQICFVLFLLIGIGLRCTNVSHKVYWHDEVYTTVRVLGHQGKAIENELIQSPVVTATDLQSFQQFPQPKRWRDTWSALASHPEHPPLFYVLERLWVGLTSPSVTTFRLLAVIFGILLLPVTYWFSQQLWQDRWTGLIATCLMAVSPVQLLYSQEAREYSLWACLILLSSGCLLRAVRGVWRYSSDAIVVRSPRWVVFRQWALYSLSMALLLYTTLLSGLVILAHGIYVVISGSKRQWQRWLLSLGVALLLFVPWLLVMFRGSSTLESATEWTSFRQPLGQLVKFWGLHLSSAVVDLGFPLDSAYTYVAPLLVLIMLLVALWQLLLVTSPTAMAFSIMSLMVPALGLILPDLINGGQLSVSTRYFMPSLLLVPLILAGWVRQLMLSDRRMYRTWGQGILALLLVVGLVSGVLSAASFTWWNKNTSYHVNTMGEIIRQADRPLVMAELGDTGLGNALSLSYAVNPETGFLLFKPGQLPQVPSGYSDYFVIYANGELMNAITAKTGRSVVLAAGDYPLWRLD</sequence>
<keyword evidence="10" id="KW-1185">Reference proteome</keyword>
<keyword evidence="2" id="KW-1003">Cell membrane</keyword>
<feature type="transmembrane region" description="Helical" evidence="8">
    <location>
        <begin position="118"/>
        <end position="137"/>
    </location>
</feature>